<keyword evidence="1" id="KW-0472">Membrane</keyword>
<reference evidence="2" key="1">
    <citation type="submission" date="2015-08" db="UniProtKB">
        <authorList>
            <consortium name="WormBaseParasite"/>
        </authorList>
    </citation>
    <scope>IDENTIFICATION</scope>
</reference>
<keyword evidence="1" id="KW-0812">Transmembrane</keyword>
<evidence type="ECO:0000256" key="1">
    <source>
        <dbReference type="SAM" id="Phobius"/>
    </source>
</evidence>
<evidence type="ECO:0000313" key="2">
    <source>
        <dbReference type="WBParaSite" id="SSTP_0000984000.1"/>
    </source>
</evidence>
<protein>
    <submittedName>
        <fullName evidence="2">Valine--tRNA ligase</fullName>
    </submittedName>
</protein>
<dbReference type="WBParaSite" id="SSTP_0000984000.1">
    <property type="protein sequence ID" value="SSTP_0000984000.1"/>
    <property type="gene ID" value="SSTP_0000984000"/>
</dbReference>
<name>A0A0K0EK48_STRER</name>
<sequence length="72" mass="8861">MFTAQGMFQNIVSLYFFYHILCWRHAMKMKNHLFNFTTFTFFWVTRMLYGMNIFFITSDFDYNSVKNNSKII</sequence>
<accession>A0A0K0EK48</accession>
<dbReference type="AlphaFoldDB" id="A0A0K0EK48"/>
<feature type="transmembrane region" description="Helical" evidence="1">
    <location>
        <begin position="33"/>
        <end position="56"/>
    </location>
</feature>
<proteinExistence type="predicted"/>
<organism evidence="2">
    <name type="scientific">Strongyloides stercoralis</name>
    <name type="common">Threadworm</name>
    <dbReference type="NCBI Taxonomy" id="6248"/>
    <lineage>
        <taxon>Eukaryota</taxon>
        <taxon>Metazoa</taxon>
        <taxon>Ecdysozoa</taxon>
        <taxon>Nematoda</taxon>
        <taxon>Chromadorea</taxon>
        <taxon>Rhabditida</taxon>
        <taxon>Tylenchina</taxon>
        <taxon>Panagrolaimomorpha</taxon>
        <taxon>Strongyloidoidea</taxon>
        <taxon>Strongyloididae</taxon>
        <taxon>Strongyloides</taxon>
    </lineage>
</organism>
<keyword evidence="1" id="KW-1133">Transmembrane helix</keyword>